<name>A0A1E1K679_9HELO</name>
<feature type="domain" description="BTB" evidence="1">
    <location>
        <begin position="63"/>
        <end position="132"/>
    </location>
</feature>
<dbReference type="AlphaFoldDB" id="A0A1E1K679"/>
<dbReference type="EMBL" id="FJUW01000007">
    <property type="protein sequence ID" value="CZS93522.1"/>
    <property type="molecule type" value="Genomic_DNA"/>
</dbReference>
<dbReference type="PANTHER" id="PTHR47843">
    <property type="entry name" value="BTB DOMAIN-CONTAINING PROTEIN-RELATED"/>
    <property type="match status" value="1"/>
</dbReference>
<dbReference type="InParanoid" id="A0A1E1K679"/>
<proteinExistence type="predicted"/>
<dbReference type="CDD" id="cd18186">
    <property type="entry name" value="BTB_POZ_ZBTB_KLHL-like"/>
    <property type="match status" value="1"/>
</dbReference>
<evidence type="ECO:0000313" key="3">
    <source>
        <dbReference type="Proteomes" id="UP000178129"/>
    </source>
</evidence>
<evidence type="ECO:0000259" key="1">
    <source>
        <dbReference type="PROSITE" id="PS50097"/>
    </source>
</evidence>
<evidence type="ECO:0000313" key="2">
    <source>
        <dbReference type="EMBL" id="CZS93522.1"/>
    </source>
</evidence>
<reference evidence="3" key="1">
    <citation type="submission" date="2016-03" db="EMBL/GenBank/DDBJ databases">
        <authorList>
            <person name="Ploux O."/>
        </authorList>
    </citation>
    <scope>NUCLEOTIDE SEQUENCE [LARGE SCALE GENOMIC DNA]</scope>
    <source>
        <strain evidence="3">UK7</strain>
    </source>
</reference>
<dbReference type="InterPro" id="IPR000210">
    <property type="entry name" value="BTB/POZ_dom"/>
</dbReference>
<dbReference type="SUPFAM" id="SSF54695">
    <property type="entry name" value="POZ domain"/>
    <property type="match status" value="1"/>
</dbReference>
<dbReference type="STRING" id="914237.A0A1E1K679"/>
<protein>
    <recommendedName>
        <fullName evidence="1">BTB domain-containing protein</fullName>
    </recommendedName>
</protein>
<dbReference type="PROSITE" id="PS50097">
    <property type="entry name" value="BTB"/>
    <property type="match status" value="1"/>
</dbReference>
<organism evidence="2 3">
    <name type="scientific">Rhynchosporium graminicola</name>
    <dbReference type="NCBI Taxonomy" id="2792576"/>
    <lineage>
        <taxon>Eukaryota</taxon>
        <taxon>Fungi</taxon>
        <taxon>Dikarya</taxon>
        <taxon>Ascomycota</taxon>
        <taxon>Pezizomycotina</taxon>
        <taxon>Leotiomycetes</taxon>
        <taxon>Helotiales</taxon>
        <taxon>Ploettnerulaceae</taxon>
        <taxon>Rhynchosporium</taxon>
    </lineage>
</organism>
<dbReference type="Pfam" id="PF00651">
    <property type="entry name" value="BTB"/>
    <property type="match status" value="1"/>
</dbReference>
<dbReference type="InterPro" id="IPR011333">
    <property type="entry name" value="SKP1/BTB/POZ_sf"/>
</dbReference>
<dbReference type="Proteomes" id="UP000178129">
    <property type="component" value="Unassembled WGS sequence"/>
</dbReference>
<sequence>MADLLKAKYLSEPLKAKMSEYACFCDECERSQSATECDRGLRQKRHTANVGPINFFRLFTCPDIVTLLVGPNEVRLTAHRAILAFTSDFFDATLYGSFKKAQSNIMRLPEETPARVAAFLAWSYSGSIETSVCIRTLGSRSPSWLPGVH</sequence>
<accession>A0A1E1K679</accession>
<keyword evidence="3" id="KW-1185">Reference proteome</keyword>
<comment type="caution">
    <text evidence="2">The sequence shown here is derived from an EMBL/GenBank/DDBJ whole genome shotgun (WGS) entry which is preliminary data.</text>
</comment>
<gene>
    <name evidence="2" type="ORF">RCO7_10576</name>
</gene>
<dbReference type="Gene3D" id="3.30.710.10">
    <property type="entry name" value="Potassium Channel Kv1.1, Chain A"/>
    <property type="match status" value="1"/>
</dbReference>